<accession>A0A444MEW0</accession>
<protein>
    <recommendedName>
        <fullName evidence="4">OmpA-like domain-containing protein</fullName>
    </recommendedName>
</protein>
<sequence>MTSLFRAAVISAAFFVSCPGPALADDVTLRARSGAMEVSGTLVSFDGETYRLDSRWGRLTLEASAVECEGPGCPELQSFAPELRLMADDATADHVLLPLLTAWAEQEGLTLTSTERRHSLSTPEGTPRLHLRRLEPMGDVSAALAAGDADAALVLPPADGGRGPGRPVARLPLVLASAPDAPQGVLSRRALREARSTGTGWKGLTGTDRPLVWHSAGRLIDLAAIDRFGPTRFAPVAAGDSRALVEALKRDPWGLALLPAPLPEGLMERSLADSCGLIRDASPFALAAGEHPLAVTLLWQGSGRRLPAEARRFAEFATSRAALALSPAMAAPLTSQGTRLSNALLARNPDVSLADLQEAVTQLAAGRRLPLTIRYDRSGAPDAEGRAAIEALIALSDAGAFEGHSLLFAGFTPSAGKGPANRRASAAMAAAQRRLFEAGLPAGRPRPSTAEAGFGEALPIACDDSPDGQRLNRRVEIWLLPAP</sequence>
<dbReference type="OrthoDB" id="9790048at2"/>
<feature type="signal peptide" evidence="1">
    <location>
        <begin position="1"/>
        <end position="24"/>
    </location>
</feature>
<evidence type="ECO:0000313" key="3">
    <source>
        <dbReference type="Proteomes" id="UP000287168"/>
    </source>
</evidence>
<dbReference type="PROSITE" id="PS51257">
    <property type="entry name" value="PROKAR_LIPOPROTEIN"/>
    <property type="match status" value="1"/>
</dbReference>
<dbReference type="RefSeq" id="WP_128486880.1">
    <property type="nucleotide sequence ID" value="NZ_JBHLXB010000008.1"/>
</dbReference>
<dbReference type="InterPro" id="IPR036737">
    <property type="entry name" value="OmpA-like_sf"/>
</dbReference>
<dbReference type="EMBL" id="SBLC01000004">
    <property type="protein sequence ID" value="RWY43543.1"/>
    <property type="molecule type" value="Genomic_DNA"/>
</dbReference>
<comment type="caution">
    <text evidence="2">The sequence shown here is derived from an EMBL/GenBank/DDBJ whole genome shotgun (WGS) entry which is preliminary data.</text>
</comment>
<dbReference type="Gene3D" id="3.30.1330.60">
    <property type="entry name" value="OmpA-like domain"/>
    <property type="match status" value="1"/>
</dbReference>
<evidence type="ECO:0008006" key="4">
    <source>
        <dbReference type="Google" id="ProtNLM"/>
    </source>
</evidence>
<reference evidence="2 3" key="1">
    <citation type="journal article" date="2015" name="Int. J. Syst. Evol. Microbiol.">
        <title>Gemmobacter intermedius sp. nov., isolated from a white stork (Ciconia ciconia).</title>
        <authorList>
            <person name="Kampfer P."/>
            <person name="Jerzak L."/>
            <person name="Wilharm G."/>
            <person name="Golke J."/>
            <person name="Busse H.J."/>
            <person name="Glaeser S.P."/>
        </authorList>
    </citation>
    <scope>NUCLEOTIDE SEQUENCE [LARGE SCALE GENOMIC DNA]</scope>
    <source>
        <strain evidence="2 3">119/4</strain>
    </source>
</reference>
<dbReference type="AlphaFoldDB" id="A0A444MEW0"/>
<evidence type="ECO:0000256" key="1">
    <source>
        <dbReference type="SAM" id="SignalP"/>
    </source>
</evidence>
<proteinExistence type="predicted"/>
<keyword evidence="3" id="KW-1185">Reference proteome</keyword>
<dbReference type="Proteomes" id="UP000287168">
    <property type="component" value="Unassembled WGS sequence"/>
</dbReference>
<feature type="chain" id="PRO_5019518502" description="OmpA-like domain-containing protein" evidence="1">
    <location>
        <begin position="25"/>
        <end position="483"/>
    </location>
</feature>
<gene>
    <name evidence="2" type="ORF">EP867_03815</name>
</gene>
<dbReference type="SUPFAM" id="SSF53850">
    <property type="entry name" value="Periplasmic binding protein-like II"/>
    <property type="match status" value="1"/>
</dbReference>
<organism evidence="2 3">
    <name type="scientific">Falsigemmobacter intermedius</name>
    <dbReference type="NCBI Taxonomy" id="1553448"/>
    <lineage>
        <taxon>Bacteria</taxon>
        <taxon>Pseudomonadati</taxon>
        <taxon>Pseudomonadota</taxon>
        <taxon>Alphaproteobacteria</taxon>
        <taxon>Rhodobacterales</taxon>
        <taxon>Paracoccaceae</taxon>
        <taxon>Falsigemmobacter</taxon>
    </lineage>
</organism>
<name>A0A444MEW0_9RHOB</name>
<keyword evidence="1" id="KW-0732">Signal</keyword>
<evidence type="ECO:0000313" key="2">
    <source>
        <dbReference type="EMBL" id="RWY43543.1"/>
    </source>
</evidence>
<dbReference type="SUPFAM" id="SSF103088">
    <property type="entry name" value="OmpA-like"/>
    <property type="match status" value="1"/>
</dbReference>